<dbReference type="PROSITE" id="PS50110">
    <property type="entry name" value="RESPONSE_REGULATORY"/>
    <property type="match status" value="1"/>
</dbReference>
<dbReference type="InterPro" id="IPR011006">
    <property type="entry name" value="CheY-like_superfamily"/>
</dbReference>
<evidence type="ECO:0000259" key="10">
    <source>
        <dbReference type="PROSITE" id="PS50110"/>
    </source>
</evidence>
<evidence type="ECO:0000256" key="3">
    <source>
        <dbReference type="ARBA" id="ARBA00022500"/>
    </source>
</evidence>
<keyword evidence="3 8" id="KW-0145">Chemotaxis</keyword>
<feature type="domain" description="Response regulatory" evidence="10">
    <location>
        <begin position="3"/>
        <end position="120"/>
    </location>
</feature>
<dbReference type="Proteomes" id="UP000643810">
    <property type="component" value="Unassembled WGS sequence"/>
</dbReference>
<dbReference type="SMART" id="SM00448">
    <property type="entry name" value="REC"/>
    <property type="match status" value="1"/>
</dbReference>
<feature type="active site" evidence="8">
    <location>
        <position position="194"/>
    </location>
</feature>
<evidence type="ECO:0000256" key="4">
    <source>
        <dbReference type="ARBA" id="ARBA00022801"/>
    </source>
</evidence>
<dbReference type="GO" id="GO:0008168">
    <property type="term" value="F:methyltransferase activity"/>
    <property type="evidence" value="ECO:0007669"/>
    <property type="project" value="UniProtKB-KW"/>
</dbReference>
<keyword evidence="4 8" id="KW-0378">Hydrolase</keyword>
<dbReference type="Pfam" id="PF00072">
    <property type="entry name" value="Response_reg"/>
    <property type="match status" value="1"/>
</dbReference>
<dbReference type="InterPro" id="IPR035909">
    <property type="entry name" value="CheB_C"/>
</dbReference>
<accession>A0ABR7GDV2</accession>
<dbReference type="Gene3D" id="3.40.50.2300">
    <property type="match status" value="1"/>
</dbReference>
<dbReference type="PROSITE" id="PS50122">
    <property type="entry name" value="CHEB"/>
    <property type="match status" value="1"/>
</dbReference>
<evidence type="ECO:0000256" key="2">
    <source>
        <dbReference type="ARBA" id="ARBA00022490"/>
    </source>
</evidence>
<feature type="domain" description="CheB-type methylesterase" evidence="11">
    <location>
        <begin position="182"/>
        <end position="376"/>
    </location>
</feature>
<comment type="function">
    <text evidence="5">May play the central regulatory role in sporulation. It may be an element of the effector pathway responsible for the activation of sporulation genes in response to nutritional stress. Spo0A may act in concert with spo0H (a sigma factor) to control the expression of some genes that are critical to the sporulation process.</text>
</comment>
<dbReference type="PIRSF" id="PIRSF000876">
    <property type="entry name" value="RR_chemtxs_CheB"/>
    <property type="match status" value="1"/>
</dbReference>
<evidence type="ECO:0000256" key="1">
    <source>
        <dbReference type="ARBA" id="ARBA00018672"/>
    </source>
</evidence>
<dbReference type="EC" id="3.1.1.61" evidence="6"/>
<comment type="caution">
    <text evidence="12">The sequence shown here is derived from an EMBL/GenBank/DDBJ whole genome shotgun (WGS) entry which is preliminary data.</text>
</comment>
<dbReference type="RefSeq" id="WP_186853647.1">
    <property type="nucleotide sequence ID" value="NZ_JACOPG010000001.1"/>
</dbReference>
<proteinExistence type="predicted"/>
<comment type="caution">
    <text evidence="9">Lacks conserved residue(s) required for the propagation of feature annotation.</text>
</comment>
<dbReference type="SUPFAM" id="SSF52172">
    <property type="entry name" value="CheY-like"/>
    <property type="match status" value="1"/>
</dbReference>
<keyword evidence="2" id="KW-0963">Cytoplasm</keyword>
<dbReference type="CDD" id="cd16432">
    <property type="entry name" value="CheB_Rec"/>
    <property type="match status" value="1"/>
</dbReference>
<reference evidence="12 13" key="1">
    <citation type="submission" date="2020-08" db="EMBL/GenBank/DDBJ databases">
        <title>Genome public.</title>
        <authorList>
            <person name="Liu C."/>
            <person name="Sun Q."/>
        </authorList>
    </citation>
    <scope>NUCLEOTIDE SEQUENCE [LARGE SCALE GENOMIC DNA]</scope>
    <source>
        <strain evidence="12 13">NSJ-9</strain>
    </source>
</reference>
<dbReference type="GO" id="GO:0008984">
    <property type="term" value="F:protein-glutamate methylesterase activity"/>
    <property type="evidence" value="ECO:0007669"/>
    <property type="project" value="UniProtKB-EC"/>
</dbReference>
<evidence type="ECO:0000256" key="9">
    <source>
        <dbReference type="PROSITE-ProRule" id="PRU00169"/>
    </source>
</evidence>
<evidence type="ECO:0000313" key="13">
    <source>
        <dbReference type="Proteomes" id="UP000643810"/>
    </source>
</evidence>
<feature type="active site" evidence="8">
    <location>
        <position position="221"/>
    </location>
</feature>
<dbReference type="SUPFAM" id="SSF52738">
    <property type="entry name" value="Methylesterase CheB, C-terminal domain"/>
    <property type="match status" value="1"/>
</dbReference>
<feature type="active site" evidence="8">
    <location>
        <position position="318"/>
    </location>
</feature>
<keyword evidence="12" id="KW-0489">Methyltransferase</keyword>
<evidence type="ECO:0000256" key="7">
    <source>
        <dbReference type="ARBA" id="ARBA00048267"/>
    </source>
</evidence>
<protein>
    <recommendedName>
        <fullName evidence="1">Stage 0 sporulation protein A homolog</fullName>
        <ecNumber evidence="6">3.1.1.61</ecNumber>
    </recommendedName>
</protein>
<evidence type="ECO:0000313" key="12">
    <source>
        <dbReference type="EMBL" id="MBC5685278.1"/>
    </source>
</evidence>
<comment type="catalytic activity">
    <reaction evidence="7">
        <text>[protein]-L-glutamate 5-O-methyl ester + H2O = L-glutamyl-[protein] + methanol + H(+)</text>
        <dbReference type="Rhea" id="RHEA:23236"/>
        <dbReference type="Rhea" id="RHEA-COMP:10208"/>
        <dbReference type="Rhea" id="RHEA-COMP:10311"/>
        <dbReference type="ChEBI" id="CHEBI:15377"/>
        <dbReference type="ChEBI" id="CHEBI:15378"/>
        <dbReference type="ChEBI" id="CHEBI:17790"/>
        <dbReference type="ChEBI" id="CHEBI:29973"/>
        <dbReference type="ChEBI" id="CHEBI:82795"/>
        <dbReference type="EC" id="3.1.1.61"/>
    </reaction>
</comment>
<evidence type="ECO:0000256" key="5">
    <source>
        <dbReference type="ARBA" id="ARBA00024867"/>
    </source>
</evidence>
<keyword evidence="13" id="KW-1185">Reference proteome</keyword>
<dbReference type="PANTHER" id="PTHR42872:SF6">
    <property type="entry name" value="PROTEIN-GLUTAMATE METHYLESTERASE_PROTEIN-GLUTAMINE GLUTAMINASE"/>
    <property type="match status" value="1"/>
</dbReference>
<dbReference type="Gene3D" id="3.40.50.180">
    <property type="entry name" value="Methylesterase CheB, C-terminal domain"/>
    <property type="match status" value="1"/>
</dbReference>
<keyword evidence="12" id="KW-0808">Transferase</keyword>
<name>A0ABR7GDV2_9FIRM</name>
<sequence>MQKVLIVDNSALMRRKICDIINTDKDFQVSEMSMNTQDAYNKIVENAYAIVVIGLSARMDVLTFMRQLQTLENRPRVIFLTSSIAEDMQTIRQAMSLGAYDYVYRENRLHGMTDKVASELLRSLHNASRGLPAPKHAQPVDPYEATKRVREMVQRVSQKLDRSVDTTVHRDVDKDATATSSGMRKDTLIALACSTGGPQALQVLIPMLPADLPVPLVLVQHMPAGFTDSLARRLDQTSAIHVKQAEDQEVLRAGWVYIAPGGKHMEIGKDRSGRPMVSLNDKPPIGSLKPCADLMYESLCHSDYKEILCVVLTGMGADGTKGIQMLKKHKKIYVISESQDTCVVYGMPRSIEQQGLSDKVVPINQIADAIIKKLGD</sequence>
<dbReference type="InterPro" id="IPR000673">
    <property type="entry name" value="Sig_transdc_resp-reg_Me-estase"/>
</dbReference>
<dbReference type="NCBIfam" id="NF001965">
    <property type="entry name" value="PRK00742.1"/>
    <property type="match status" value="1"/>
</dbReference>
<dbReference type="InterPro" id="IPR001789">
    <property type="entry name" value="Sig_transdc_resp-reg_receiver"/>
</dbReference>
<dbReference type="Pfam" id="PF01339">
    <property type="entry name" value="CheB_methylest"/>
    <property type="match status" value="1"/>
</dbReference>
<organism evidence="12 13">
    <name type="scientific">Roseburia lenta</name>
    <dbReference type="NCBI Taxonomy" id="2763061"/>
    <lineage>
        <taxon>Bacteria</taxon>
        <taxon>Bacillati</taxon>
        <taxon>Bacillota</taxon>
        <taxon>Clostridia</taxon>
        <taxon>Lachnospirales</taxon>
        <taxon>Lachnospiraceae</taxon>
        <taxon>Roseburia</taxon>
    </lineage>
</organism>
<dbReference type="EMBL" id="JACOPG010000001">
    <property type="protein sequence ID" value="MBC5685278.1"/>
    <property type="molecule type" value="Genomic_DNA"/>
</dbReference>
<evidence type="ECO:0000256" key="6">
    <source>
        <dbReference type="ARBA" id="ARBA00039140"/>
    </source>
</evidence>
<dbReference type="GO" id="GO:0032259">
    <property type="term" value="P:methylation"/>
    <property type="evidence" value="ECO:0007669"/>
    <property type="project" value="UniProtKB-KW"/>
</dbReference>
<gene>
    <name evidence="12" type="primary">cheB</name>
    <name evidence="12" type="ORF">H8R94_01390</name>
</gene>
<evidence type="ECO:0000256" key="8">
    <source>
        <dbReference type="PROSITE-ProRule" id="PRU00050"/>
    </source>
</evidence>
<evidence type="ECO:0000259" key="11">
    <source>
        <dbReference type="PROSITE" id="PS50122"/>
    </source>
</evidence>
<dbReference type="PANTHER" id="PTHR42872">
    <property type="entry name" value="PROTEIN-GLUTAMATE METHYLESTERASE/PROTEIN-GLUTAMINE GLUTAMINASE"/>
    <property type="match status" value="1"/>
</dbReference>
<dbReference type="InterPro" id="IPR008248">
    <property type="entry name" value="CheB-like"/>
</dbReference>